<organism evidence="1 2">
    <name type="scientific">Acaulospora colombiana</name>
    <dbReference type="NCBI Taxonomy" id="27376"/>
    <lineage>
        <taxon>Eukaryota</taxon>
        <taxon>Fungi</taxon>
        <taxon>Fungi incertae sedis</taxon>
        <taxon>Mucoromycota</taxon>
        <taxon>Glomeromycotina</taxon>
        <taxon>Glomeromycetes</taxon>
        <taxon>Diversisporales</taxon>
        <taxon>Acaulosporaceae</taxon>
        <taxon>Acaulospora</taxon>
    </lineage>
</organism>
<dbReference type="Proteomes" id="UP000789525">
    <property type="component" value="Unassembled WGS sequence"/>
</dbReference>
<reference evidence="1" key="1">
    <citation type="submission" date="2021-06" db="EMBL/GenBank/DDBJ databases">
        <authorList>
            <person name="Kallberg Y."/>
            <person name="Tangrot J."/>
            <person name="Rosling A."/>
        </authorList>
    </citation>
    <scope>NUCLEOTIDE SEQUENCE</scope>
    <source>
        <strain evidence="1">CL356</strain>
    </source>
</reference>
<proteinExistence type="predicted"/>
<gene>
    <name evidence="1" type="ORF">ACOLOM_LOCUS1185</name>
</gene>
<accession>A0ACA9KAD1</accession>
<keyword evidence="2" id="KW-1185">Reference proteome</keyword>
<sequence length="843" mass="94358">MVIPNVSGYQVFVHNETQPFPTAPRIWQLISYDDGTTVARVIHKDPNVNSTNTTTFIDQRLSLRIIYPNGTVSEIDKDPNIPSFNYAITLATPDVFDPINIRVLQVGYVLVTYFDASDAKNYSTYEEWGLIMGWDGTIHRLRFGFAYTNSGLWNPDVTSVVTNIDPKKGFLRISGIRETNNVEWQQYFMDSNFQLDMMSSGVIANSLLAFGSSQVDAIATIDEGYAIIIANSTSVLTRPVNPLSVRSGVYAFTKAFDDQQFGSTLLLYQSPVEGLNFTSLKCDVSWVGIGELCSITLQQTDSLSLLNNYTTFYIKLTFLSSGSVTGFTPISRQLPHSTNITVLEWQVRTLPYGGYLLYSYTQLPSELKIYGYVYDDVSVNPTNWELSEPMLTNLRGTFTVLPNNTMLLSQPESINSWSLINTDLPKFAASRDHGYFNVQVNSTNPAISSTISTSTNNITISFFDPVILSVGNISIYQVDANRNTDNLRQIVSGTLSSDFCSISGDGLTVTVKTIDSTFSRPGVQYFVQVDNNFVQDKAYKEPLMGIRANVWNFNTGTAYFDGLDDNGKSRFFSNLLTELSNILPVSLDRLSSNEKTQVDSSISPGTQILISLNIESTRDERERNVPAIVKDLNTMVVNKAVTPIGLNPTTRYLDDTYGFSPTVNLWEKYRMQLLIIFLTIVLLVVLFVLAQRRERKGRNIAILQLGVILFDLFMDILFVSNNGEDVKSLYVPSVIFLTVPIGLNTIWAFLIIMDENTRPEFFKWFSRHGKVASIFTVLSGADIEALTVLYSSLAGFPFFNAPFSETAKTRIFWAACLNIFTEDIPQMVIQVRGIHAIFSITLK</sequence>
<protein>
    <submittedName>
        <fullName evidence="1">7611_t:CDS:1</fullName>
    </submittedName>
</protein>
<name>A0ACA9KAD1_9GLOM</name>
<comment type="caution">
    <text evidence="1">The sequence shown here is derived from an EMBL/GenBank/DDBJ whole genome shotgun (WGS) entry which is preliminary data.</text>
</comment>
<evidence type="ECO:0000313" key="1">
    <source>
        <dbReference type="EMBL" id="CAG8461302.1"/>
    </source>
</evidence>
<evidence type="ECO:0000313" key="2">
    <source>
        <dbReference type="Proteomes" id="UP000789525"/>
    </source>
</evidence>
<dbReference type="EMBL" id="CAJVPT010001369">
    <property type="protein sequence ID" value="CAG8461302.1"/>
    <property type="molecule type" value="Genomic_DNA"/>
</dbReference>